<sequence length="295" mass="33997">MNTQLINSVSIILVNYNGADVLINCLNSLEKFIPKDNCEIILVDNNSQDNSIDIVDNKFPEIKLIKLPINVGFGAGNNAGAKLAKGKFLLLLNTDTILTNNILPHLIELMSVNQDVGVIGTKLLFPDGSFQISFSPEIGIKGEFQAQKIHKNAENKNSFKIIEQDFQDIKEVDIVVGAAFFIRANLFNLLGGFDEKLFMYFEDSDLCQRVRNEGYKIIYTPHISIIHIRGHSVKKISNKMSVEYRRSQIYYYHKHRPMWEILTLRVYLIFKFLYQYLKTPNPYSWEIIKLSFMYK</sequence>
<dbReference type="PANTHER" id="PTHR43179">
    <property type="entry name" value="RHAMNOSYLTRANSFERASE WBBL"/>
    <property type="match status" value="1"/>
</dbReference>
<reference evidence="3" key="1">
    <citation type="submission" date="2008-04" db="EMBL/GenBank/DDBJ databases">
        <title>Complete sequence of chromosome of Nostoc punctiforme ATCC 29133.</title>
        <authorList>
            <consortium name="US DOE Joint Genome Institute"/>
            <person name="Copeland A."/>
            <person name="Lucas S."/>
            <person name="Lapidus A."/>
            <person name="Glavina del Rio T."/>
            <person name="Dalin E."/>
            <person name="Tice H."/>
            <person name="Pitluck S."/>
            <person name="Chain P."/>
            <person name="Malfatti S."/>
            <person name="Shin M."/>
            <person name="Vergez L."/>
            <person name="Schmutz J."/>
            <person name="Larimer F."/>
            <person name="Land M."/>
            <person name="Hauser L."/>
            <person name="Kyrpides N."/>
            <person name="Kim E."/>
            <person name="Meeks J.C."/>
            <person name="Elhai J."/>
            <person name="Campbell E.L."/>
            <person name="Thiel T."/>
            <person name="Longmire J."/>
            <person name="Potts M."/>
            <person name="Atlas R."/>
        </authorList>
    </citation>
    <scope>NUCLEOTIDE SEQUENCE [LARGE SCALE GENOMIC DNA]</scope>
    <source>
        <strain evidence="3">ATCC 29133 / PCC 73102</strain>
    </source>
</reference>
<dbReference type="KEGG" id="npu:Npun_F4537"/>
<gene>
    <name evidence="2" type="ordered locus">Npun_F4537</name>
</gene>
<dbReference type="InterPro" id="IPR001173">
    <property type="entry name" value="Glyco_trans_2-like"/>
</dbReference>
<dbReference type="Pfam" id="PF00535">
    <property type="entry name" value="Glycos_transf_2"/>
    <property type="match status" value="1"/>
</dbReference>
<dbReference type="GO" id="GO:0016740">
    <property type="term" value="F:transferase activity"/>
    <property type="evidence" value="ECO:0007669"/>
    <property type="project" value="UniProtKB-KW"/>
</dbReference>
<dbReference type="RefSeq" id="WP_012410860.1">
    <property type="nucleotide sequence ID" value="NC_010628.1"/>
</dbReference>
<name>B2IVT6_NOSP7</name>
<dbReference type="EnsemblBacteria" id="ACC82899">
    <property type="protein sequence ID" value="ACC82899"/>
    <property type="gene ID" value="Npun_F4537"/>
</dbReference>
<dbReference type="STRING" id="63737.Npun_F4537"/>
<dbReference type="eggNOG" id="COG1216">
    <property type="taxonomic scope" value="Bacteria"/>
</dbReference>
<dbReference type="HOGENOM" id="CLU_023845_0_1_3"/>
<dbReference type="PANTHER" id="PTHR43179:SF7">
    <property type="entry name" value="RHAMNOSYLTRANSFERASE WBBL"/>
    <property type="match status" value="1"/>
</dbReference>
<dbReference type="EMBL" id="CP001037">
    <property type="protein sequence ID" value="ACC82899.1"/>
    <property type="molecule type" value="Genomic_DNA"/>
</dbReference>
<feature type="domain" description="Glycosyltransferase 2-like" evidence="1">
    <location>
        <begin position="10"/>
        <end position="182"/>
    </location>
</feature>
<evidence type="ECO:0000259" key="1">
    <source>
        <dbReference type="Pfam" id="PF00535"/>
    </source>
</evidence>
<dbReference type="CDD" id="cd04186">
    <property type="entry name" value="GT_2_like_c"/>
    <property type="match status" value="1"/>
</dbReference>
<protein>
    <submittedName>
        <fullName evidence="2">Glycosyl transferase, family 2</fullName>
    </submittedName>
</protein>
<dbReference type="CAZy" id="GT2">
    <property type="family name" value="Glycosyltransferase Family 2"/>
</dbReference>
<keyword evidence="3" id="KW-1185">Reference proteome</keyword>
<dbReference type="InterPro" id="IPR029044">
    <property type="entry name" value="Nucleotide-diphossugar_trans"/>
</dbReference>
<accession>B2IVT6</accession>
<dbReference type="Proteomes" id="UP000001191">
    <property type="component" value="Chromosome"/>
</dbReference>
<reference evidence="2 3" key="2">
    <citation type="journal article" date="2013" name="Plant Physiol.">
        <title>A Nostoc punctiforme Sugar Transporter Necessary to Establish a Cyanobacterium-Plant Symbiosis.</title>
        <authorList>
            <person name="Ekman M."/>
            <person name="Picossi S."/>
            <person name="Campbell E.L."/>
            <person name="Meeks J.C."/>
            <person name="Flores E."/>
        </authorList>
    </citation>
    <scope>NUCLEOTIDE SEQUENCE [LARGE SCALE GENOMIC DNA]</scope>
    <source>
        <strain evidence="3">ATCC 29133 / PCC 73102</strain>
    </source>
</reference>
<proteinExistence type="predicted"/>
<organism evidence="2 3">
    <name type="scientific">Nostoc punctiforme (strain ATCC 29133 / PCC 73102)</name>
    <dbReference type="NCBI Taxonomy" id="63737"/>
    <lineage>
        <taxon>Bacteria</taxon>
        <taxon>Bacillati</taxon>
        <taxon>Cyanobacteriota</taxon>
        <taxon>Cyanophyceae</taxon>
        <taxon>Nostocales</taxon>
        <taxon>Nostocaceae</taxon>
        <taxon>Nostoc</taxon>
    </lineage>
</organism>
<evidence type="ECO:0000313" key="2">
    <source>
        <dbReference type="EMBL" id="ACC82899.1"/>
    </source>
</evidence>
<dbReference type="SUPFAM" id="SSF53448">
    <property type="entry name" value="Nucleotide-diphospho-sugar transferases"/>
    <property type="match status" value="1"/>
</dbReference>
<evidence type="ECO:0000313" key="3">
    <source>
        <dbReference type="Proteomes" id="UP000001191"/>
    </source>
</evidence>
<keyword evidence="2" id="KW-0808">Transferase</keyword>
<dbReference type="PhylomeDB" id="B2IVT6"/>
<dbReference type="Gene3D" id="3.90.550.10">
    <property type="entry name" value="Spore Coat Polysaccharide Biosynthesis Protein SpsA, Chain A"/>
    <property type="match status" value="1"/>
</dbReference>
<dbReference type="AlphaFoldDB" id="B2IVT6"/>
<dbReference type="OrthoDB" id="9771846at2"/>